<dbReference type="EMBL" id="LAZR01023705">
    <property type="protein sequence ID" value="KKL77607.1"/>
    <property type="molecule type" value="Genomic_DNA"/>
</dbReference>
<protein>
    <submittedName>
        <fullName evidence="1">Uncharacterized protein</fullName>
    </submittedName>
</protein>
<reference evidence="1" key="1">
    <citation type="journal article" date="2015" name="Nature">
        <title>Complex archaea that bridge the gap between prokaryotes and eukaryotes.</title>
        <authorList>
            <person name="Spang A."/>
            <person name="Saw J.H."/>
            <person name="Jorgensen S.L."/>
            <person name="Zaremba-Niedzwiedzka K."/>
            <person name="Martijn J."/>
            <person name="Lind A.E."/>
            <person name="van Eijk R."/>
            <person name="Schleper C."/>
            <person name="Guy L."/>
            <person name="Ettema T.J."/>
        </authorList>
    </citation>
    <scope>NUCLEOTIDE SEQUENCE</scope>
</reference>
<comment type="caution">
    <text evidence="1">The sequence shown here is derived from an EMBL/GenBank/DDBJ whole genome shotgun (WGS) entry which is preliminary data.</text>
</comment>
<evidence type="ECO:0000313" key="1">
    <source>
        <dbReference type="EMBL" id="KKL77607.1"/>
    </source>
</evidence>
<accession>A0A0F9HR11</accession>
<name>A0A0F9HR11_9ZZZZ</name>
<organism evidence="1">
    <name type="scientific">marine sediment metagenome</name>
    <dbReference type="NCBI Taxonomy" id="412755"/>
    <lineage>
        <taxon>unclassified sequences</taxon>
        <taxon>metagenomes</taxon>
        <taxon>ecological metagenomes</taxon>
    </lineage>
</organism>
<proteinExistence type="predicted"/>
<dbReference type="AlphaFoldDB" id="A0A0F9HR11"/>
<sequence>MNIPIIDLAKAEIDKEGLNHFLIGALASLLADLNGWEFAKEKISGLLLEMNFADDAKAVIEECVSDEYWTTIRQMSDAARRPPGQAS</sequence>
<gene>
    <name evidence="1" type="ORF">LCGC14_2033230</name>
</gene>